<comment type="caution">
    <text evidence="1">The sequence shown here is derived from an EMBL/GenBank/DDBJ whole genome shotgun (WGS) entry which is preliminary data.</text>
</comment>
<name>A0A0F9LT26_9ZZZZ</name>
<dbReference type="EMBL" id="LAZR01005643">
    <property type="protein sequence ID" value="KKM98269.1"/>
    <property type="molecule type" value="Genomic_DNA"/>
</dbReference>
<organism evidence="1">
    <name type="scientific">marine sediment metagenome</name>
    <dbReference type="NCBI Taxonomy" id="412755"/>
    <lineage>
        <taxon>unclassified sequences</taxon>
        <taxon>metagenomes</taxon>
        <taxon>ecological metagenomes</taxon>
    </lineage>
</organism>
<proteinExistence type="predicted"/>
<evidence type="ECO:0000313" key="1">
    <source>
        <dbReference type="EMBL" id="KKM98269.1"/>
    </source>
</evidence>
<sequence>MPDTTDPYTTRTGSTGARKLLTLGHSKGVTLPARWLKATGTADQVYVGYRVTVDGELIFYPAGRRPDGD</sequence>
<reference evidence="1" key="1">
    <citation type="journal article" date="2015" name="Nature">
        <title>Complex archaea that bridge the gap between prokaryotes and eukaryotes.</title>
        <authorList>
            <person name="Spang A."/>
            <person name="Saw J.H."/>
            <person name="Jorgensen S.L."/>
            <person name="Zaremba-Niedzwiedzka K."/>
            <person name="Martijn J."/>
            <person name="Lind A.E."/>
            <person name="van Eijk R."/>
            <person name="Schleper C."/>
            <person name="Guy L."/>
            <person name="Ettema T.J."/>
        </authorList>
    </citation>
    <scope>NUCLEOTIDE SEQUENCE</scope>
</reference>
<gene>
    <name evidence="1" type="ORF">LCGC14_1159720</name>
</gene>
<protein>
    <submittedName>
        <fullName evidence="1">Uncharacterized protein</fullName>
    </submittedName>
</protein>
<accession>A0A0F9LT26</accession>
<dbReference type="AlphaFoldDB" id="A0A0F9LT26"/>